<keyword evidence="2" id="KW-1185">Reference proteome</keyword>
<dbReference type="Pfam" id="PF19577">
    <property type="entry name" value="DcaP"/>
    <property type="match status" value="1"/>
</dbReference>
<dbReference type="SUPFAM" id="SSF56935">
    <property type="entry name" value="Porins"/>
    <property type="match status" value="1"/>
</dbReference>
<organism evidence="1 2">
    <name type="scientific">Zobellella denitrificans</name>
    <dbReference type="NCBI Taxonomy" id="347534"/>
    <lineage>
        <taxon>Bacteria</taxon>
        <taxon>Pseudomonadati</taxon>
        <taxon>Pseudomonadota</taxon>
        <taxon>Gammaproteobacteria</taxon>
        <taxon>Aeromonadales</taxon>
        <taxon>Aeromonadaceae</taxon>
        <taxon>Zobellella</taxon>
    </lineage>
</organism>
<dbReference type="OrthoDB" id="190887at2"/>
<dbReference type="AlphaFoldDB" id="A0A231MY76"/>
<name>A0A231MY76_9GAMM</name>
<dbReference type="Proteomes" id="UP000217763">
    <property type="component" value="Chromosome"/>
</dbReference>
<dbReference type="KEGG" id="zdf:AN401_12555"/>
<dbReference type="RefSeq" id="WP_094039810.1">
    <property type="nucleotide sequence ID" value="NZ_CP012621.1"/>
</dbReference>
<proteinExistence type="predicted"/>
<sequence>MTYPSKKSRVFPLSLLALLVAGPATAFEVQVGDTKASLYGYAKLDIIHDLDADLGNFVDRNKIRLDGEKGPDGHTTLHAFQSRLGVSTATPTQMGELKTTLEGDFYGSGGGNLRLRHAYGEWNGITAGQTWSNFGGHLAMYPTIDFAPWPGMANASRQAQLRYTLQGFSVALEDPDNLGRQVSVTPPDENKSGLPDLTLRYQGQIAALDYGASVMLRQLEYYRDATDSDETALGWGLNLEARYQLGDVTLRGALTHGDGIGGYLEGSPARPGYVDPVSGELETIKATGATAGITVKAGPGAATLGYGIARSDIDDAVRAGATGFGGDTTEQFEAIHLNYIWSPAGQVSYGVEASHHTREVQDGRDGDATRLQAMVMYRF</sequence>
<evidence type="ECO:0000313" key="2">
    <source>
        <dbReference type="Proteomes" id="UP000217763"/>
    </source>
</evidence>
<accession>A0A231MY76</accession>
<reference evidence="2" key="1">
    <citation type="submission" date="2015-09" db="EMBL/GenBank/DDBJ databases">
        <authorList>
            <person name="Shao Z."/>
            <person name="Wang L."/>
        </authorList>
    </citation>
    <scope>NUCLEOTIDE SEQUENCE [LARGE SCALE GENOMIC DNA]</scope>
    <source>
        <strain evidence="2">F13-1</strain>
    </source>
</reference>
<dbReference type="EMBL" id="CP012621">
    <property type="protein sequence ID" value="ATG74580.1"/>
    <property type="molecule type" value="Genomic_DNA"/>
</dbReference>
<gene>
    <name evidence="1" type="ORF">AN401_12555</name>
</gene>
<protein>
    <submittedName>
        <fullName evidence="1">Uncharacterized protein</fullName>
    </submittedName>
</protein>
<evidence type="ECO:0000313" key="1">
    <source>
        <dbReference type="EMBL" id="ATG74580.1"/>
    </source>
</evidence>
<dbReference type="InterPro" id="IPR045748">
    <property type="entry name" value="DcaP"/>
</dbReference>